<keyword evidence="2" id="KW-0812">Transmembrane</keyword>
<sequence length="495" mass="55400">MTDPERQAGINTISSSSSNSSLQDLKEKKVVIANTLNLSSPPSMTPSDDSKPSVIKDLTLPEQRGINDASRQLRHVFFSVYRKMFAVIFVVNLTIFIILVAKSKGYPTLSNVKDATSANILASVMMRQENVVNFIFEIATLVPISTPFFIRRRLAKVYHYGGVHSGCGVAAVVWFILYTVLTTRNFVQSSAGGLPIANVVTCYILVTMYLFIIIGAHPSFRRRFHDYFEVVHRFAGWTSFVILWTQTFILGVESSRSEEKNLGLVLVQNPGFWFLLISTSFISLSWGRLRLRDVRVEVLSSHATRLHFTYKDMKPYYGLKVSERPLFEWHAFATIPEPDGKGFSFVVSNAGDWTNKIINSPPTKLYTRGYPVHGPLYGARLFRGVVLVATGSGIGPCMSLLVDNKIPRRILWSTRNPETTYGPGIIDTVLKADPKAVIWNTTEKGYPDIVMETYKLYVESGAEAVYIISNPKVTRKVVFGMESRGIAAYGPIFDS</sequence>
<gene>
    <name evidence="3" type="ORF">OIDMADRAFT_138923</name>
</gene>
<dbReference type="HOGENOM" id="CLU_005562_3_0_1"/>
<protein>
    <recommendedName>
        <fullName evidence="5">FAD-binding FR-type domain-containing protein</fullName>
    </recommendedName>
</protein>
<reference evidence="4" key="2">
    <citation type="submission" date="2015-01" db="EMBL/GenBank/DDBJ databases">
        <title>Evolutionary Origins and Diversification of the Mycorrhizal Mutualists.</title>
        <authorList>
            <consortium name="DOE Joint Genome Institute"/>
            <consortium name="Mycorrhizal Genomics Consortium"/>
            <person name="Kohler A."/>
            <person name="Kuo A."/>
            <person name="Nagy L.G."/>
            <person name="Floudas D."/>
            <person name="Copeland A."/>
            <person name="Barry K.W."/>
            <person name="Cichocki N."/>
            <person name="Veneault-Fourrey C."/>
            <person name="LaButti K."/>
            <person name="Lindquist E.A."/>
            <person name="Lipzen A."/>
            <person name="Lundell T."/>
            <person name="Morin E."/>
            <person name="Murat C."/>
            <person name="Riley R."/>
            <person name="Ohm R."/>
            <person name="Sun H."/>
            <person name="Tunlid A."/>
            <person name="Henrissat B."/>
            <person name="Grigoriev I.V."/>
            <person name="Hibbett D.S."/>
            <person name="Martin F."/>
        </authorList>
    </citation>
    <scope>NUCLEOTIDE SEQUENCE [LARGE SCALE GENOMIC DNA]</scope>
    <source>
        <strain evidence="4">Zn</strain>
    </source>
</reference>
<feature type="transmembrane region" description="Helical" evidence="2">
    <location>
        <begin position="131"/>
        <end position="150"/>
    </location>
</feature>
<feature type="transmembrane region" description="Helical" evidence="2">
    <location>
        <begin position="193"/>
        <end position="214"/>
    </location>
</feature>
<dbReference type="InterPro" id="IPR052979">
    <property type="entry name" value="Adenylate-forming_domain"/>
</dbReference>
<feature type="transmembrane region" description="Helical" evidence="2">
    <location>
        <begin position="272"/>
        <end position="289"/>
    </location>
</feature>
<evidence type="ECO:0000313" key="3">
    <source>
        <dbReference type="EMBL" id="KIM92822.1"/>
    </source>
</evidence>
<keyword evidence="2" id="KW-0472">Membrane</keyword>
<evidence type="ECO:0000256" key="2">
    <source>
        <dbReference type="SAM" id="Phobius"/>
    </source>
</evidence>
<feature type="transmembrane region" description="Helical" evidence="2">
    <location>
        <begin position="157"/>
        <end position="181"/>
    </location>
</feature>
<evidence type="ECO:0008006" key="5">
    <source>
        <dbReference type="Google" id="ProtNLM"/>
    </source>
</evidence>
<dbReference type="PANTHER" id="PTHR33927:SF5">
    <property type="entry name" value="ENZYME, PUTATIVE (AFU_ORTHOLOGUE AFUA_8G01222)-RELATED"/>
    <property type="match status" value="1"/>
</dbReference>
<evidence type="ECO:0000313" key="4">
    <source>
        <dbReference type="Proteomes" id="UP000054321"/>
    </source>
</evidence>
<evidence type="ECO:0000256" key="1">
    <source>
        <dbReference type="SAM" id="MobiDB-lite"/>
    </source>
</evidence>
<feature type="transmembrane region" description="Helical" evidence="2">
    <location>
        <begin position="234"/>
        <end position="252"/>
    </location>
</feature>
<feature type="region of interest" description="Disordered" evidence="1">
    <location>
        <begin position="1"/>
        <end position="24"/>
    </location>
</feature>
<accession>A0A0C3CT14</accession>
<name>A0A0C3CT14_OIDMZ</name>
<dbReference type="OrthoDB" id="3142841at2759"/>
<dbReference type="PANTHER" id="PTHR33927">
    <property type="entry name" value="TRANSMEMBRANE PROTEIN"/>
    <property type="match status" value="1"/>
</dbReference>
<organism evidence="3 4">
    <name type="scientific">Oidiodendron maius (strain Zn)</name>
    <dbReference type="NCBI Taxonomy" id="913774"/>
    <lineage>
        <taxon>Eukaryota</taxon>
        <taxon>Fungi</taxon>
        <taxon>Dikarya</taxon>
        <taxon>Ascomycota</taxon>
        <taxon>Pezizomycotina</taxon>
        <taxon>Leotiomycetes</taxon>
        <taxon>Leotiomycetes incertae sedis</taxon>
        <taxon>Myxotrichaceae</taxon>
        <taxon>Oidiodendron</taxon>
    </lineage>
</organism>
<dbReference type="AlphaFoldDB" id="A0A0C3CT14"/>
<proteinExistence type="predicted"/>
<dbReference type="SUPFAM" id="SSF52343">
    <property type="entry name" value="Ferredoxin reductase-like, C-terminal NADP-linked domain"/>
    <property type="match status" value="1"/>
</dbReference>
<dbReference type="Proteomes" id="UP000054321">
    <property type="component" value="Unassembled WGS sequence"/>
</dbReference>
<dbReference type="InterPro" id="IPR039261">
    <property type="entry name" value="FNR_nucleotide-bd"/>
</dbReference>
<dbReference type="EMBL" id="KN832905">
    <property type="protein sequence ID" value="KIM92822.1"/>
    <property type="molecule type" value="Genomic_DNA"/>
</dbReference>
<keyword evidence="4" id="KW-1185">Reference proteome</keyword>
<dbReference type="InParanoid" id="A0A0C3CT14"/>
<keyword evidence="2" id="KW-1133">Transmembrane helix</keyword>
<reference evidence="3 4" key="1">
    <citation type="submission" date="2014-04" db="EMBL/GenBank/DDBJ databases">
        <authorList>
            <consortium name="DOE Joint Genome Institute"/>
            <person name="Kuo A."/>
            <person name="Martino E."/>
            <person name="Perotto S."/>
            <person name="Kohler A."/>
            <person name="Nagy L.G."/>
            <person name="Floudas D."/>
            <person name="Copeland A."/>
            <person name="Barry K.W."/>
            <person name="Cichocki N."/>
            <person name="Veneault-Fourrey C."/>
            <person name="LaButti K."/>
            <person name="Lindquist E.A."/>
            <person name="Lipzen A."/>
            <person name="Lundell T."/>
            <person name="Morin E."/>
            <person name="Murat C."/>
            <person name="Sun H."/>
            <person name="Tunlid A."/>
            <person name="Henrissat B."/>
            <person name="Grigoriev I.V."/>
            <person name="Hibbett D.S."/>
            <person name="Martin F."/>
            <person name="Nordberg H.P."/>
            <person name="Cantor M.N."/>
            <person name="Hua S.X."/>
        </authorList>
    </citation>
    <scope>NUCLEOTIDE SEQUENCE [LARGE SCALE GENOMIC DNA]</scope>
    <source>
        <strain evidence="3 4">Zn</strain>
    </source>
</reference>
<feature type="transmembrane region" description="Helical" evidence="2">
    <location>
        <begin position="80"/>
        <end position="101"/>
    </location>
</feature>